<evidence type="ECO:0000313" key="1">
    <source>
        <dbReference type="EMBL" id="AXC12147.1"/>
    </source>
</evidence>
<evidence type="ECO:0000313" key="2">
    <source>
        <dbReference type="Proteomes" id="UP000253606"/>
    </source>
</evidence>
<dbReference type="EMBL" id="CP030840">
    <property type="protein sequence ID" value="AXC12147.1"/>
    <property type="molecule type" value="Genomic_DNA"/>
</dbReference>
<dbReference type="AlphaFoldDB" id="A0A2Z5G098"/>
<accession>A0A2Z5G098</accession>
<sequence>METMLPVSVIGVADTSLIFSLRAVTANDFPPVSGGGSLRLCGGQMLGDVHNRGPA</sequence>
<keyword evidence="2" id="KW-1185">Reference proteome</keyword>
<proteinExistence type="predicted"/>
<reference evidence="1 2" key="1">
    <citation type="journal article" date="2018" name="Front. Microbiol.">
        <title>Hydrolytic Capabilities as a Key to Environmental Success: Chitinolytic and Cellulolytic Acidobacteria From Acidic Sub-arctic Soils and Boreal Peatlands.</title>
        <authorList>
            <person name="Belova S.E."/>
            <person name="Ravin N.V."/>
            <person name="Pankratov T.A."/>
            <person name="Rakitin A.L."/>
            <person name="Ivanova A.A."/>
            <person name="Beletsky A.V."/>
            <person name="Mardanov A.V."/>
            <person name="Sinninghe Damste J.S."/>
            <person name="Dedysh S.N."/>
        </authorList>
    </citation>
    <scope>NUCLEOTIDE SEQUENCE [LARGE SCALE GENOMIC DNA]</scope>
    <source>
        <strain evidence="1 2">SBC82</strain>
    </source>
</reference>
<dbReference type="Proteomes" id="UP000253606">
    <property type="component" value="Chromosome"/>
</dbReference>
<dbReference type="KEGG" id="abas:ACPOL_2841"/>
<gene>
    <name evidence="1" type="ORF">ACPOL_2841</name>
</gene>
<organism evidence="1 2">
    <name type="scientific">Acidisarcina polymorpha</name>
    <dbReference type="NCBI Taxonomy" id="2211140"/>
    <lineage>
        <taxon>Bacteria</taxon>
        <taxon>Pseudomonadati</taxon>
        <taxon>Acidobacteriota</taxon>
        <taxon>Terriglobia</taxon>
        <taxon>Terriglobales</taxon>
        <taxon>Acidobacteriaceae</taxon>
        <taxon>Acidisarcina</taxon>
    </lineage>
</organism>
<protein>
    <submittedName>
        <fullName evidence="1">Uncharacterized protein</fullName>
    </submittedName>
</protein>
<name>A0A2Z5G098_9BACT</name>